<evidence type="ECO:0000313" key="3">
    <source>
        <dbReference type="RefSeq" id="XP_015933009.1"/>
    </source>
</evidence>
<sequence length="169" mass="16428">MTAKDASTSDSFIQGRYTGSKDDLDCTLLDINTGTQGVKVATRGTDRKEVYPIKYTTMGSPVLLVKKNDGSMRASDVGCTYAFHSTTISCSSSNRGSDSSGGGGSNSSNSDSGSGSSSSSNSSGSSGGSGSSVGGNSGSGSGSNSSSSGGSGGSSGSGNSIVVVFSQSL</sequence>
<accession>A0A6P4B6L5</accession>
<dbReference type="GeneID" id="107459313"/>
<feature type="compositionally biased region" description="Gly residues" evidence="1">
    <location>
        <begin position="125"/>
        <end position="141"/>
    </location>
</feature>
<dbReference type="RefSeq" id="XP_015933009.1">
    <property type="nucleotide sequence ID" value="XM_016077523.1"/>
</dbReference>
<dbReference type="Proteomes" id="UP000515211">
    <property type="component" value="Chromosome 7"/>
</dbReference>
<feature type="compositionally biased region" description="Low complexity" evidence="1">
    <location>
        <begin position="106"/>
        <end position="124"/>
    </location>
</feature>
<reference evidence="2" key="1">
    <citation type="journal article" date="2016" name="Nat. Genet.">
        <title>The genome sequences of Arachis duranensis and Arachis ipaensis, the diploid ancestors of cultivated peanut.</title>
        <authorList>
            <person name="Bertioli D.J."/>
            <person name="Cannon S.B."/>
            <person name="Froenicke L."/>
            <person name="Huang G."/>
            <person name="Farmer A.D."/>
            <person name="Cannon E.K."/>
            <person name="Liu X."/>
            <person name="Gao D."/>
            <person name="Clevenger J."/>
            <person name="Dash S."/>
            <person name="Ren L."/>
            <person name="Moretzsohn M.C."/>
            <person name="Shirasawa K."/>
            <person name="Huang W."/>
            <person name="Vidigal B."/>
            <person name="Abernathy B."/>
            <person name="Chu Y."/>
            <person name="Niederhuth C.E."/>
            <person name="Umale P."/>
            <person name="Araujo A.C."/>
            <person name="Kozik A."/>
            <person name="Kim K.D."/>
            <person name="Burow M.D."/>
            <person name="Varshney R.K."/>
            <person name="Wang X."/>
            <person name="Zhang X."/>
            <person name="Barkley N."/>
            <person name="Guimaraes P.M."/>
            <person name="Isobe S."/>
            <person name="Guo B."/>
            <person name="Liao B."/>
            <person name="Stalker H.T."/>
            <person name="Schmitz R.J."/>
            <person name="Scheffler B.E."/>
            <person name="Leal-Bertioli S.C."/>
            <person name="Xun X."/>
            <person name="Jackson S.A."/>
            <person name="Michelmore R."/>
            <person name="Ozias-Akins P."/>
        </authorList>
    </citation>
    <scope>NUCLEOTIDE SEQUENCE [LARGE SCALE GENOMIC DNA]</scope>
    <source>
        <strain evidence="2">cv. V14167</strain>
    </source>
</reference>
<protein>
    <submittedName>
        <fullName evidence="3">Induced during hyphae development protein 1-like</fullName>
    </submittedName>
</protein>
<gene>
    <name evidence="3" type="primary">LOC107459313</name>
</gene>
<feature type="region of interest" description="Disordered" evidence="1">
    <location>
        <begin position="87"/>
        <end position="169"/>
    </location>
</feature>
<keyword evidence="2" id="KW-1185">Reference proteome</keyword>
<evidence type="ECO:0000256" key="1">
    <source>
        <dbReference type="SAM" id="MobiDB-lite"/>
    </source>
</evidence>
<name>A0A6P4B6L5_ARADU</name>
<organism evidence="2 3">
    <name type="scientific">Arachis duranensis</name>
    <name type="common">Wild peanut</name>
    <dbReference type="NCBI Taxonomy" id="130453"/>
    <lineage>
        <taxon>Eukaryota</taxon>
        <taxon>Viridiplantae</taxon>
        <taxon>Streptophyta</taxon>
        <taxon>Embryophyta</taxon>
        <taxon>Tracheophyta</taxon>
        <taxon>Spermatophyta</taxon>
        <taxon>Magnoliopsida</taxon>
        <taxon>eudicotyledons</taxon>
        <taxon>Gunneridae</taxon>
        <taxon>Pentapetalae</taxon>
        <taxon>rosids</taxon>
        <taxon>fabids</taxon>
        <taxon>Fabales</taxon>
        <taxon>Fabaceae</taxon>
        <taxon>Papilionoideae</taxon>
        <taxon>50 kb inversion clade</taxon>
        <taxon>dalbergioids sensu lato</taxon>
        <taxon>Dalbergieae</taxon>
        <taxon>Pterocarpus clade</taxon>
        <taxon>Arachis</taxon>
    </lineage>
</organism>
<evidence type="ECO:0000313" key="2">
    <source>
        <dbReference type="Proteomes" id="UP000515211"/>
    </source>
</evidence>
<dbReference type="AlphaFoldDB" id="A0A6P4B6L5"/>
<proteinExistence type="predicted"/>
<dbReference type="KEGG" id="adu:107459313"/>
<reference evidence="3" key="2">
    <citation type="submission" date="2025-08" db="UniProtKB">
        <authorList>
            <consortium name="RefSeq"/>
        </authorList>
    </citation>
    <scope>IDENTIFICATION</scope>
    <source>
        <tissue evidence="3">Whole plant</tissue>
    </source>
</reference>